<feature type="transmembrane region" description="Helical" evidence="1">
    <location>
        <begin position="105"/>
        <end position="122"/>
    </location>
</feature>
<gene>
    <name evidence="2" type="ORF">ABH992_002220</name>
</gene>
<feature type="transmembrane region" description="Helical" evidence="1">
    <location>
        <begin position="197"/>
        <end position="219"/>
    </location>
</feature>
<protein>
    <submittedName>
        <fullName evidence="2">Uncharacterized protein</fullName>
    </submittedName>
</protein>
<proteinExistence type="predicted"/>
<feature type="transmembrane region" description="Helical" evidence="1">
    <location>
        <begin position="332"/>
        <end position="351"/>
    </location>
</feature>
<comment type="caution">
    <text evidence="2">The sequence shown here is derived from an EMBL/GenBank/DDBJ whole genome shotgun (WGS) entry which is preliminary data.</text>
</comment>
<name>A0ABV4GEC0_9BRAD</name>
<feature type="transmembrane region" description="Helical" evidence="1">
    <location>
        <begin position="47"/>
        <end position="64"/>
    </location>
</feature>
<feature type="transmembrane region" description="Helical" evidence="1">
    <location>
        <begin position="142"/>
        <end position="164"/>
    </location>
</feature>
<feature type="transmembrane region" description="Helical" evidence="1">
    <location>
        <begin position="239"/>
        <end position="260"/>
    </location>
</feature>
<keyword evidence="1" id="KW-1133">Transmembrane helix</keyword>
<evidence type="ECO:0000313" key="3">
    <source>
        <dbReference type="Proteomes" id="UP001565474"/>
    </source>
</evidence>
<evidence type="ECO:0000313" key="2">
    <source>
        <dbReference type="EMBL" id="MEY9469821.1"/>
    </source>
</evidence>
<keyword evidence="1" id="KW-0472">Membrane</keyword>
<organism evidence="2 3">
    <name type="scientific">Bradyrhizobium yuanmingense</name>
    <dbReference type="NCBI Taxonomy" id="108015"/>
    <lineage>
        <taxon>Bacteria</taxon>
        <taxon>Pseudomonadati</taxon>
        <taxon>Pseudomonadota</taxon>
        <taxon>Alphaproteobacteria</taxon>
        <taxon>Hyphomicrobiales</taxon>
        <taxon>Nitrobacteraceae</taxon>
        <taxon>Bradyrhizobium</taxon>
    </lineage>
</organism>
<dbReference type="Proteomes" id="UP001565474">
    <property type="component" value="Unassembled WGS sequence"/>
</dbReference>
<accession>A0ABV4GEC0</accession>
<keyword evidence="1" id="KW-0812">Transmembrane</keyword>
<evidence type="ECO:0000256" key="1">
    <source>
        <dbReference type="SAM" id="Phobius"/>
    </source>
</evidence>
<sequence>MQTVSILAPLRSFAWREWLFVGLAWLTLAYFFFNLIDYLYYGARLDILPVLAGTCAIPALWWAYRIGHRVEIAVERLSEGAGVSVRSNETWSAFRSDFRRTMRAWTARIAIAIVIIMVPIFFSVVYNQGFDWALSYHTWEQIVLGMVMLGAGLLIGSTLGRLIGYGHLGQVMERNDIKIVSLATPAARDAMRSLEGVFWFAVFTSMALCHWFAAWWIVWHVGLDKTPAGRTLDLSDYRALYQWWFLGLWLVSLTIFVFAGRLPVRSFHRRLDAIYGGAGARNALDQQLREAEEDLRALDAGDRRTRDERRGLETFIRDLEARRFRSPLLNPAFMDALIGWNVVLIVVPLLFGTRIPFGF</sequence>
<keyword evidence="3" id="KW-1185">Reference proteome</keyword>
<dbReference type="EMBL" id="JBGBZN010000002">
    <property type="protein sequence ID" value="MEY9469821.1"/>
    <property type="molecule type" value="Genomic_DNA"/>
</dbReference>
<feature type="transmembrane region" description="Helical" evidence="1">
    <location>
        <begin position="18"/>
        <end position="41"/>
    </location>
</feature>
<reference evidence="2 3" key="1">
    <citation type="submission" date="2024-07" db="EMBL/GenBank/DDBJ databases">
        <title>Genomic Encyclopedia of Type Strains, Phase V (KMG-V): Genome sequencing to study the core and pangenomes of soil and plant-associated prokaryotes.</title>
        <authorList>
            <person name="Whitman W."/>
        </authorList>
    </citation>
    <scope>NUCLEOTIDE SEQUENCE [LARGE SCALE GENOMIC DNA]</scope>
    <source>
        <strain evidence="2 3">USDA 222</strain>
    </source>
</reference>